<dbReference type="PANTHER" id="PTHR33480:SF5">
    <property type="entry name" value="SI:DKEY-51D8.9"/>
    <property type="match status" value="1"/>
</dbReference>
<evidence type="ECO:0000313" key="3">
    <source>
        <dbReference type="Proteomes" id="UP001469553"/>
    </source>
</evidence>
<evidence type="ECO:0000256" key="1">
    <source>
        <dbReference type="SAM" id="MobiDB-lite"/>
    </source>
</evidence>
<protein>
    <submittedName>
        <fullName evidence="2">Uncharacterized protein</fullName>
    </submittedName>
</protein>
<dbReference type="PANTHER" id="PTHR33480">
    <property type="entry name" value="SET DOMAIN-CONTAINING PROTEIN-RELATED"/>
    <property type="match status" value="1"/>
</dbReference>
<dbReference type="EMBL" id="JAHRIP010026617">
    <property type="protein sequence ID" value="MEQ2290021.1"/>
    <property type="molecule type" value="Genomic_DNA"/>
</dbReference>
<accession>A0ABV0Y8K9</accession>
<comment type="caution">
    <text evidence="2">The sequence shown here is derived from an EMBL/GenBank/DDBJ whole genome shotgun (WGS) entry which is preliminary data.</text>
</comment>
<dbReference type="Proteomes" id="UP001469553">
    <property type="component" value="Unassembled WGS sequence"/>
</dbReference>
<name>A0ABV0Y8K9_9TELE</name>
<evidence type="ECO:0000313" key="2">
    <source>
        <dbReference type="EMBL" id="MEQ2290021.1"/>
    </source>
</evidence>
<sequence>MQLSAFLERDTTPLHKDAYIKMLLLVLQSLNDNFVPISALLNLREKEDKKLLCCYYQTWLKPSHSPLAEEQTECGVPKENPFLFARANCLTRYRGQDCLWVYANESGTQNPKLLRSTQAHKHVATLSQVLNLKNYELDQVADFLGHDIRVHRDYYRLPEATTQLAKISKLLLAMEKGSLANLRGKTLEEIEIQDKLDLTDSESEESKAAICDPSPWTKNQEPEESSEDSIDGSGEGTSQASPSYFSYRSSSFFMSFFPLFYPCAPPSILTFSCPSFFPSTHFVTA</sequence>
<organism evidence="2 3">
    <name type="scientific">Ameca splendens</name>
    <dbReference type="NCBI Taxonomy" id="208324"/>
    <lineage>
        <taxon>Eukaryota</taxon>
        <taxon>Metazoa</taxon>
        <taxon>Chordata</taxon>
        <taxon>Craniata</taxon>
        <taxon>Vertebrata</taxon>
        <taxon>Euteleostomi</taxon>
        <taxon>Actinopterygii</taxon>
        <taxon>Neopterygii</taxon>
        <taxon>Teleostei</taxon>
        <taxon>Neoteleostei</taxon>
        <taxon>Acanthomorphata</taxon>
        <taxon>Ovalentaria</taxon>
        <taxon>Atherinomorphae</taxon>
        <taxon>Cyprinodontiformes</taxon>
        <taxon>Goodeidae</taxon>
        <taxon>Ameca</taxon>
    </lineage>
</organism>
<proteinExistence type="predicted"/>
<gene>
    <name evidence="2" type="ORF">AMECASPLE_039122</name>
</gene>
<reference evidence="2 3" key="1">
    <citation type="submission" date="2021-06" db="EMBL/GenBank/DDBJ databases">
        <authorList>
            <person name="Palmer J.M."/>
        </authorList>
    </citation>
    <scope>NUCLEOTIDE SEQUENCE [LARGE SCALE GENOMIC DNA]</scope>
    <source>
        <strain evidence="2 3">AS_MEX2019</strain>
        <tissue evidence="2">Muscle</tissue>
    </source>
</reference>
<feature type="region of interest" description="Disordered" evidence="1">
    <location>
        <begin position="198"/>
        <end position="237"/>
    </location>
</feature>
<keyword evidence="3" id="KW-1185">Reference proteome</keyword>